<dbReference type="RefSeq" id="WP_353540387.1">
    <property type="nucleotide sequence ID" value="NZ_BAABRN010000001.1"/>
</dbReference>
<sequence length="158" mass="17162">MKLTKYQNPVQAMLDQQAGAVVLTEASGVTYRCQCESDSQSLQTALNRLTSGEISADELGQLTLSLTALLDGTTSMIGEALTNFKHFYKLEAAPAKIKKERAKKERVKKIKMGAGLINASTLSDAEIWGDDFLEERSPFHAAEGDTQQVPAPVGLPYL</sequence>
<accession>A0ABP9V569</accession>
<evidence type="ECO:0000313" key="2">
    <source>
        <dbReference type="Proteomes" id="UP001458946"/>
    </source>
</evidence>
<dbReference type="Proteomes" id="UP001458946">
    <property type="component" value="Unassembled WGS sequence"/>
</dbReference>
<dbReference type="EMBL" id="BAABRN010000001">
    <property type="protein sequence ID" value="GAA5500401.1"/>
    <property type="molecule type" value="Genomic_DNA"/>
</dbReference>
<evidence type="ECO:0000313" key="1">
    <source>
        <dbReference type="EMBL" id="GAA5500401.1"/>
    </source>
</evidence>
<reference evidence="1 2" key="1">
    <citation type="submission" date="2024-02" db="EMBL/GenBank/DDBJ databases">
        <title>Deinococcus xinjiangensis NBRC 107630.</title>
        <authorList>
            <person name="Ichikawa N."/>
            <person name="Katano-Makiyama Y."/>
            <person name="Hidaka K."/>
        </authorList>
    </citation>
    <scope>NUCLEOTIDE SEQUENCE [LARGE SCALE GENOMIC DNA]</scope>
    <source>
        <strain evidence="1 2">NBRC 107630</strain>
    </source>
</reference>
<proteinExistence type="predicted"/>
<comment type="caution">
    <text evidence="1">The sequence shown here is derived from an EMBL/GenBank/DDBJ whole genome shotgun (WGS) entry which is preliminary data.</text>
</comment>
<keyword evidence="2" id="KW-1185">Reference proteome</keyword>
<organism evidence="1 2">
    <name type="scientific">Deinococcus xinjiangensis</name>
    <dbReference type="NCBI Taxonomy" id="457454"/>
    <lineage>
        <taxon>Bacteria</taxon>
        <taxon>Thermotogati</taxon>
        <taxon>Deinococcota</taxon>
        <taxon>Deinococci</taxon>
        <taxon>Deinococcales</taxon>
        <taxon>Deinococcaceae</taxon>
        <taxon>Deinococcus</taxon>
    </lineage>
</organism>
<name>A0ABP9V569_9DEIO</name>
<gene>
    <name evidence="1" type="ORF">Dxin01_00122</name>
</gene>
<protein>
    <submittedName>
        <fullName evidence="1">Uncharacterized protein</fullName>
    </submittedName>
</protein>